<sequence>MAAAQTSPLVKKKFFTELPKLKVLTRPDETRSEVTVYVKGFLAQGDSPERFEDWLHSHRLLVLSSKHKWGASALGYSWPSGSPLSQIPVPFATLGSAAYFVSRNWQRLSHLRLPTPASIVGAVAVDVGLHAARLAYQFSTATRESHERAEMLAWRLLDLRRKHDTLRVVGHSLGCRHIVEACSLMNHEDRPDAIHLCAPALVASDIIPLICSGTGGLGRSKTVIYYSQKDITLGILLRTLLAGDQAIGEIGLPIDIDIDQSVKLIDASKSLGGYYVRSHTDYANKFHYFAYAPTQIKKIVSKT</sequence>
<comment type="caution">
    <text evidence="1">The sequence shown here is derived from an EMBL/GenBank/DDBJ whole genome shotgun (WGS) entry which is preliminary data.</text>
</comment>
<dbReference type="OrthoDB" id="10258358at2759"/>
<evidence type="ECO:0000313" key="1">
    <source>
        <dbReference type="EMBL" id="KAG2225788.1"/>
    </source>
</evidence>
<accession>A0A8H7VR69</accession>
<name>A0A8H7VR69_9FUNG</name>
<proteinExistence type="predicted"/>
<reference evidence="1 2" key="1">
    <citation type="submission" date="2020-12" db="EMBL/GenBank/DDBJ databases">
        <title>Metabolic potential, ecology and presence of endohyphal bacteria is reflected in genomic diversity of Mucoromycotina.</title>
        <authorList>
            <person name="Muszewska A."/>
            <person name="Okrasinska A."/>
            <person name="Steczkiewicz K."/>
            <person name="Drgas O."/>
            <person name="Orlowska M."/>
            <person name="Perlinska-Lenart U."/>
            <person name="Aleksandrzak-Piekarczyk T."/>
            <person name="Szatraj K."/>
            <person name="Zielenkiewicz U."/>
            <person name="Pilsyk S."/>
            <person name="Malc E."/>
            <person name="Mieczkowski P."/>
            <person name="Kruszewska J.S."/>
            <person name="Biernat P."/>
            <person name="Pawlowska J."/>
        </authorList>
    </citation>
    <scope>NUCLEOTIDE SEQUENCE [LARGE SCALE GENOMIC DNA]</scope>
    <source>
        <strain evidence="1 2">CBS 142.35</strain>
    </source>
</reference>
<dbReference type="Proteomes" id="UP000646827">
    <property type="component" value="Unassembled WGS sequence"/>
</dbReference>
<gene>
    <name evidence="1" type="ORF">INT45_011456</name>
</gene>
<organism evidence="1 2">
    <name type="scientific">Circinella minor</name>
    <dbReference type="NCBI Taxonomy" id="1195481"/>
    <lineage>
        <taxon>Eukaryota</taxon>
        <taxon>Fungi</taxon>
        <taxon>Fungi incertae sedis</taxon>
        <taxon>Mucoromycota</taxon>
        <taxon>Mucoromycotina</taxon>
        <taxon>Mucoromycetes</taxon>
        <taxon>Mucorales</taxon>
        <taxon>Lichtheimiaceae</taxon>
        <taxon>Circinella</taxon>
    </lineage>
</organism>
<dbReference type="AlphaFoldDB" id="A0A8H7VR69"/>
<keyword evidence="2" id="KW-1185">Reference proteome</keyword>
<protein>
    <recommendedName>
        <fullName evidence="3">DUF726 domain-containing protein</fullName>
    </recommendedName>
</protein>
<evidence type="ECO:0008006" key="3">
    <source>
        <dbReference type="Google" id="ProtNLM"/>
    </source>
</evidence>
<evidence type="ECO:0000313" key="2">
    <source>
        <dbReference type="Proteomes" id="UP000646827"/>
    </source>
</evidence>
<dbReference type="EMBL" id="JAEPRB010000024">
    <property type="protein sequence ID" value="KAG2225788.1"/>
    <property type="molecule type" value="Genomic_DNA"/>
</dbReference>